<evidence type="ECO:0000313" key="3">
    <source>
        <dbReference type="EMBL" id="CAC5415626.1"/>
    </source>
</evidence>
<gene>
    <name evidence="3" type="ORF">MCOR_48313</name>
</gene>
<dbReference type="AlphaFoldDB" id="A0A6J8E6A4"/>
<organism evidence="3 4">
    <name type="scientific">Mytilus coruscus</name>
    <name type="common">Sea mussel</name>
    <dbReference type="NCBI Taxonomy" id="42192"/>
    <lineage>
        <taxon>Eukaryota</taxon>
        <taxon>Metazoa</taxon>
        <taxon>Spiralia</taxon>
        <taxon>Lophotrochozoa</taxon>
        <taxon>Mollusca</taxon>
        <taxon>Bivalvia</taxon>
        <taxon>Autobranchia</taxon>
        <taxon>Pteriomorphia</taxon>
        <taxon>Mytilida</taxon>
        <taxon>Mytiloidea</taxon>
        <taxon>Mytilidae</taxon>
        <taxon>Mytilinae</taxon>
        <taxon>Mytilus</taxon>
    </lineage>
</organism>
<sequence>MKGAEIIAKRYLNHQHSRREGHFNRYMQSNTYTGRRIDYNSDTRREQRERNDKQHRHMTQDIVGVCETHLKYDDVLHVNSYNWIGQNRKHLHKNAKTGSGGVGFFVKKSYYKMFDIGVLDTSFEGILWVYFKHKKSDFKFSVCVAYLPPENSTRQVDKDVFFDTLISQVYEHQNSGPFFICGDFNSRFGDENDCIVGVDDLCPRDVVDFKYNSYGNTFIDFLISVNCCTLNGKNFVNNDFTYISTKGCSVVDYCIVPYDNLNLFKDFCVIRANDLVTSAGFDVKGVDLKLIPDHSLIKWSID</sequence>
<feature type="region of interest" description="Disordered" evidence="1">
    <location>
        <begin position="34"/>
        <end position="56"/>
    </location>
</feature>
<feature type="compositionally biased region" description="Basic and acidic residues" evidence="1">
    <location>
        <begin position="35"/>
        <end position="52"/>
    </location>
</feature>
<evidence type="ECO:0000256" key="1">
    <source>
        <dbReference type="SAM" id="MobiDB-lite"/>
    </source>
</evidence>
<dbReference type="GO" id="GO:0003824">
    <property type="term" value="F:catalytic activity"/>
    <property type="evidence" value="ECO:0007669"/>
    <property type="project" value="InterPro"/>
</dbReference>
<protein>
    <recommendedName>
        <fullName evidence="2">Endonuclease/exonuclease/phosphatase domain-containing protein</fullName>
    </recommendedName>
</protein>
<name>A0A6J8E6A4_MYTCO</name>
<feature type="domain" description="Endonuclease/exonuclease/phosphatase" evidence="2">
    <location>
        <begin position="57"/>
        <end position="260"/>
    </location>
</feature>
<dbReference type="EMBL" id="CACVKT020008451">
    <property type="protein sequence ID" value="CAC5415626.1"/>
    <property type="molecule type" value="Genomic_DNA"/>
</dbReference>
<evidence type="ECO:0000313" key="4">
    <source>
        <dbReference type="Proteomes" id="UP000507470"/>
    </source>
</evidence>
<dbReference type="InterPro" id="IPR036691">
    <property type="entry name" value="Endo/exonu/phosph_ase_sf"/>
</dbReference>
<keyword evidence="4" id="KW-1185">Reference proteome</keyword>
<accession>A0A6J8E6A4</accession>
<dbReference type="OrthoDB" id="6774396at2759"/>
<dbReference type="InterPro" id="IPR005135">
    <property type="entry name" value="Endo/exonuclease/phosphatase"/>
</dbReference>
<dbReference type="Pfam" id="PF03372">
    <property type="entry name" value="Exo_endo_phos"/>
    <property type="match status" value="1"/>
</dbReference>
<dbReference type="Proteomes" id="UP000507470">
    <property type="component" value="Unassembled WGS sequence"/>
</dbReference>
<proteinExistence type="predicted"/>
<evidence type="ECO:0000259" key="2">
    <source>
        <dbReference type="Pfam" id="PF03372"/>
    </source>
</evidence>
<reference evidence="3 4" key="1">
    <citation type="submission" date="2020-06" db="EMBL/GenBank/DDBJ databases">
        <authorList>
            <person name="Li R."/>
            <person name="Bekaert M."/>
        </authorList>
    </citation>
    <scope>NUCLEOTIDE SEQUENCE [LARGE SCALE GENOMIC DNA]</scope>
    <source>
        <strain evidence="4">wild</strain>
    </source>
</reference>
<dbReference type="SUPFAM" id="SSF56219">
    <property type="entry name" value="DNase I-like"/>
    <property type="match status" value="1"/>
</dbReference>
<dbReference type="Gene3D" id="3.60.10.10">
    <property type="entry name" value="Endonuclease/exonuclease/phosphatase"/>
    <property type="match status" value="1"/>
</dbReference>